<accession>A0ABR1Z513</accession>
<dbReference type="EMBL" id="JBBWRZ010000001">
    <property type="protein sequence ID" value="KAK8247500.1"/>
    <property type="molecule type" value="Genomic_DNA"/>
</dbReference>
<evidence type="ECO:0000256" key="1">
    <source>
        <dbReference type="SAM" id="MobiDB-lite"/>
    </source>
</evidence>
<name>A0ABR1Z513_9PEZI</name>
<feature type="region of interest" description="Disordered" evidence="1">
    <location>
        <begin position="135"/>
        <end position="161"/>
    </location>
</feature>
<dbReference type="Proteomes" id="UP001492380">
    <property type="component" value="Unassembled WGS sequence"/>
</dbReference>
<gene>
    <name evidence="2" type="ORF">HDK90DRAFT_507161</name>
</gene>
<comment type="caution">
    <text evidence="2">The sequence shown here is derived from an EMBL/GenBank/DDBJ whole genome shotgun (WGS) entry which is preliminary data.</text>
</comment>
<evidence type="ECO:0000313" key="2">
    <source>
        <dbReference type="EMBL" id="KAK8247500.1"/>
    </source>
</evidence>
<feature type="compositionally biased region" description="Polar residues" evidence="1">
    <location>
        <begin position="365"/>
        <end position="377"/>
    </location>
</feature>
<feature type="compositionally biased region" description="Polar residues" evidence="1">
    <location>
        <begin position="260"/>
        <end position="278"/>
    </location>
</feature>
<evidence type="ECO:0000313" key="3">
    <source>
        <dbReference type="Proteomes" id="UP001492380"/>
    </source>
</evidence>
<sequence>MPPSPPNEMANNYDAVKLNQYLPEIRAMQQAQSTKFSRPASRLDATPSRFQKLFTPSGRAQNDNGAFNPYAEQYSKYSSPSQQASGVQTGQAVGDPLEPYRNYLMSSGTTSQAAADVQQIRKFSTPFEEVVGLRSGQGISPPHQTFDYSPPSDQSRSVQNGAGLLDSLPEYLRDVVRPQKGNQVHSKPPDSIQISPPFADADLHYKMPAHTDENEIAQHFAQMGLNSQTPGSEYDRIQRGLKARLNHLTQTFDDEVASAKYSTPSPWNTAQRQPTTMHNLRPLERVYPTPIGQRSQAPQAPRALRVQQLQQAPQSQQSQHFQAAQGNPYTQDLTYARDNTFARNPTPPRDTTLARDSSYARDESYTTSFQNGQQFNHTVSKPVERASRFDAAPMVPPSVQTSQNMVPYNPNQHEAQYGGGHTSSRVWVSDRARQEEQYEVAQIGVRRNFRRYDKDIMQPIKDFGSWLEHQSAMNNVKLEAEKRKIADMEQRAAVREKQVKSQHGDPAILPFFANKHPKPGHGAVLDMPTIWCRDWKTVDRRVAPWPTLSEMKWEGDDRARTGVKRFLPLPREPTNGAVPWNHLPVVHQQPLDQVWKIPTELDIIYPMHQISEEAERDQHMLLPSDLLDVLQPGPRDVFGKNDLDPSAEAATLTPPKAPRPRIVYPHKQVKF</sequence>
<feature type="region of interest" description="Disordered" evidence="1">
    <location>
        <begin position="29"/>
        <end position="49"/>
    </location>
</feature>
<reference evidence="2 3" key="1">
    <citation type="submission" date="2024-04" db="EMBL/GenBank/DDBJ databases">
        <title>Phyllosticta paracitricarpa is synonymous to the EU quarantine fungus P. citricarpa based on phylogenomic analyses.</title>
        <authorList>
            <consortium name="Lawrence Berkeley National Laboratory"/>
            <person name="Van Ingen-Buijs V.A."/>
            <person name="Van Westerhoven A.C."/>
            <person name="Haridas S."/>
            <person name="Skiadas P."/>
            <person name="Martin F."/>
            <person name="Groenewald J.Z."/>
            <person name="Crous P.W."/>
            <person name="Seidl M.F."/>
        </authorList>
    </citation>
    <scope>NUCLEOTIDE SEQUENCE [LARGE SCALE GENOMIC DNA]</scope>
    <source>
        <strain evidence="2 3">CBS 123374</strain>
    </source>
</reference>
<keyword evidence="3" id="KW-1185">Reference proteome</keyword>
<protein>
    <submittedName>
        <fullName evidence="2">Uncharacterized protein</fullName>
    </submittedName>
</protein>
<proteinExistence type="predicted"/>
<feature type="region of interest" description="Disordered" evidence="1">
    <location>
        <begin position="259"/>
        <end position="324"/>
    </location>
</feature>
<organism evidence="2 3">
    <name type="scientific">Phyllosticta capitalensis</name>
    <dbReference type="NCBI Taxonomy" id="121624"/>
    <lineage>
        <taxon>Eukaryota</taxon>
        <taxon>Fungi</taxon>
        <taxon>Dikarya</taxon>
        <taxon>Ascomycota</taxon>
        <taxon>Pezizomycotina</taxon>
        <taxon>Dothideomycetes</taxon>
        <taxon>Dothideomycetes incertae sedis</taxon>
        <taxon>Botryosphaeriales</taxon>
        <taxon>Phyllostictaceae</taxon>
        <taxon>Phyllosticta</taxon>
    </lineage>
</organism>
<feature type="region of interest" description="Disordered" evidence="1">
    <location>
        <begin position="339"/>
        <end position="377"/>
    </location>
</feature>
<feature type="compositionally biased region" description="Low complexity" evidence="1">
    <location>
        <begin position="299"/>
        <end position="324"/>
    </location>
</feature>
<feature type="compositionally biased region" description="Polar residues" evidence="1">
    <location>
        <begin position="142"/>
        <end position="160"/>
    </location>
</feature>